<dbReference type="EMBL" id="NRRU01000007">
    <property type="protein sequence ID" value="MBK1711766.1"/>
    <property type="molecule type" value="Genomic_DNA"/>
</dbReference>
<dbReference type="PANTHER" id="PTHR42781">
    <property type="entry name" value="SPERMIDINE/PUTRESCINE IMPORT ATP-BINDING PROTEIN POTA"/>
    <property type="match status" value="1"/>
</dbReference>
<keyword evidence="4 6" id="KW-0067">ATP-binding</keyword>
<keyword evidence="2" id="KW-0472">Membrane</keyword>
<dbReference type="PANTHER" id="PTHR42781:SF4">
    <property type="entry name" value="SPERMIDINE_PUTRESCINE IMPORT ATP-BINDING PROTEIN POTA"/>
    <property type="match status" value="1"/>
</dbReference>
<accession>A0ABS1DRH1</accession>
<keyword evidence="2" id="KW-1003">Cell membrane</keyword>
<evidence type="ECO:0000259" key="5">
    <source>
        <dbReference type="PROSITE" id="PS50893"/>
    </source>
</evidence>
<dbReference type="Proteomes" id="UP001041814">
    <property type="component" value="Unassembled WGS sequence"/>
</dbReference>
<dbReference type="Pfam" id="PF08402">
    <property type="entry name" value="TOBE_2"/>
    <property type="match status" value="1"/>
</dbReference>
<dbReference type="Pfam" id="PF00005">
    <property type="entry name" value="ABC_tran"/>
    <property type="match status" value="1"/>
</dbReference>
<dbReference type="SMART" id="SM00382">
    <property type="entry name" value="AAA"/>
    <property type="match status" value="1"/>
</dbReference>
<dbReference type="RefSeq" id="WP_200377800.1">
    <property type="nucleotide sequence ID" value="NZ_NRRU01000007.1"/>
</dbReference>
<evidence type="ECO:0000256" key="4">
    <source>
        <dbReference type="ARBA" id="ARBA00022840"/>
    </source>
</evidence>
<keyword evidence="1" id="KW-0813">Transport</keyword>
<comment type="caution">
    <text evidence="6">The sequence shown here is derived from an EMBL/GenBank/DDBJ whole genome shotgun (WGS) entry which is preliminary data.</text>
</comment>
<name>A0ABS1DRH1_RUBGE</name>
<evidence type="ECO:0000256" key="3">
    <source>
        <dbReference type="ARBA" id="ARBA00022741"/>
    </source>
</evidence>
<reference evidence="6" key="2">
    <citation type="journal article" date="2020" name="Microorganisms">
        <title>Osmotic Adaptation and Compatible Solute Biosynthesis of Phototrophic Bacteria as Revealed from Genome Analyses.</title>
        <authorList>
            <person name="Imhoff J.F."/>
            <person name="Rahn T."/>
            <person name="Kunzel S."/>
            <person name="Keller A."/>
            <person name="Neulinger S.C."/>
        </authorList>
    </citation>
    <scope>NUCLEOTIDE SEQUENCE</scope>
    <source>
        <strain evidence="6">IM 151</strain>
    </source>
</reference>
<protein>
    <submittedName>
        <fullName evidence="6">Fe3+/spermidine/putrescine ABC transporter ATP-binding protein</fullName>
    </submittedName>
</protein>
<proteinExistence type="predicted"/>
<evidence type="ECO:0000256" key="1">
    <source>
        <dbReference type="ARBA" id="ARBA00022448"/>
    </source>
</evidence>
<reference evidence="6" key="1">
    <citation type="submission" date="2017-08" db="EMBL/GenBank/DDBJ databases">
        <authorList>
            <person name="Imhoff J.F."/>
            <person name="Rahn T."/>
            <person name="Kuenzel S."/>
            <person name="Neulinger S.C."/>
        </authorList>
    </citation>
    <scope>NUCLEOTIDE SEQUENCE</scope>
    <source>
        <strain evidence="6">IM 151</strain>
    </source>
</reference>
<dbReference type="Gene3D" id="3.40.50.300">
    <property type="entry name" value="P-loop containing nucleotide triphosphate hydrolases"/>
    <property type="match status" value="1"/>
</dbReference>
<keyword evidence="3" id="KW-0547">Nucleotide-binding</keyword>
<keyword evidence="7" id="KW-1185">Reference proteome</keyword>
<evidence type="ECO:0000313" key="6">
    <source>
        <dbReference type="EMBL" id="MBK1711766.1"/>
    </source>
</evidence>
<dbReference type="InterPro" id="IPR050093">
    <property type="entry name" value="ABC_SmlMolc_Importer"/>
</dbReference>
<dbReference type="SUPFAM" id="SSF52540">
    <property type="entry name" value="P-loop containing nucleoside triphosphate hydrolases"/>
    <property type="match status" value="1"/>
</dbReference>
<evidence type="ECO:0000256" key="2">
    <source>
        <dbReference type="ARBA" id="ARBA00022475"/>
    </source>
</evidence>
<sequence length="340" mass="36957">MSARTDLELVSLAKHFGDAVAVAGIDLKIASGSYCCLLGPSGCGKTSTLRMIAGHETPTAGHVVLAGREITHLSPAERGTAMMFQSYALFPHLTVLDNVAFSARMKGVARAEREARARELLELVAMTPYAARLPAALSGGQQQRVALARALMMRPRVLLLDEPLSALDPFLRLKMRAELKRWHQELGMSFVHVTHSQEEAMALADLVVVMNHGRIEQAGSAREVFERPRTEFVARFIGAHNVIETPAGKVAVRSDRVRLGFDGEGVPVTVQAIEYQGAQVQVHVQALGEPRAADDAADDEAPVHTWTAALSDADFHARPFEPGQRLAMRWPEAEAHALEA</sequence>
<feature type="domain" description="ABC transporter" evidence="5">
    <location>
        <begin position="7"/>
        <end position="237"/>
    </location>
</feature>
<gene>
    <name evidence="6" type="ORF">CKO43_03105</name>
</gene>
<organism evidence="6 7">
    <name type="scientific">Rubrivivax gelatinosus</name>
    <name type="common">Rhodocyclus gelatinosus</name>
    <name type="synonym">Rhodopseudomonas gelatinosa</name>
    <dbReference type="NCBI Taxonomy" id="28068"/>
    <lineage>
        <taxon>Bacteria</taxon>
        <taxon>Pseudomonadati</taxon>
        <taxon>Pseudomonadota</taxon>
        <taxon>Betaproteobacteria</taxon>
        <taxon>Burkholderiales</taxon>
        <taxon>Sphaerotilaceae</taxon>
        <taxon>Rubrivivax</taxon>
    </lineage>
</organism>
<dbReference type="InterPro" id="IPR003439">
    <property type="entry name" value="ABC_transporter-like_ATP-bd"/>
</dbReference>
<dbReference type="InterPro" id="IPR017871">
    <property type="entry name" value="ABC_transporter-like_CS"/>
</dbReference>
<dbReference type="InterPro" id="IPR003593">
    <property type="entry name" value="AAA+_ATPase"/>
</dbReference>
<dbReference type="PROSITE" id="PS00211">
    <property type="entry name" value="ABC_TRANSPORTER_1"/>
    <property type="match status" value="1"/>
</dbReference>
<dbReference type="InterPro" id="IPR013611">
    <property type="entry name" value="Transp-assoc_OB_typ2"/>
</dbReference>
<dbReference type="InterPro" id="IPR027417">
    <property type="entry name" value="P-loop_NTPase"/>
</dbReference>
<dbReference type="GO" id="GO:0005524">
    <property type="term" value="F:ATP binding"/>
    <property type="evidence" value="ECO:0007669"/>
    <property type="project" value="UniProtKB-KW"/>
</dbReference>
<dbReference type="PROSITE" id="PS50893">
    <property type="entry name" value="ABC_TRANSPORTER_2"/>
    <property type="match status" value="1"/>
</dbReference>
<evidence type="ECO:0000313" key="7">
    <source>
        <dbReference type="Proteomes" id="UP001041814"/>
    </source>
</evidence>